<dbReference type="EMBL" id="MTYJ01000179">
    <property type="protein sequence ID" value="OWA49984.1"/>
    <property type="molecule type" value="Genomic_DNA"/>
</dbReference>
<feature type="compositionally biased region" description="Low complexity" evidence="1">
    <location>
        <begin position="531"/>
        <end position="551"/>
    </location>
</feature>
<accession>A0A9X6RJK4</accession>
<protein>
    <recommendedName>
        <fullName evidence="5">SEA domain-containing protein</fullName>
    </recommendedName>
</protein>
<gene>
    <name evidence="3" type="ORF">BV898_14516</name>
</gene>
<evidence type="ECO:0000256" key="1">
    <source>
        <dbReference type="SAM" id="MobiDB-lite"/>
    </source>
</evidence>
<dbReference type="AlphaFoldDB" id="A0A9X6RJK4"/>
<evidence type="ECO:0000313" key="4">
    <source>
        <dbReference type="Proteomes" id="UP000192578"/>
    </source>
</evidence>
<evidence type="ECO:0000313" key="3">
    <source>
        <dbReference type="EMBL" id="OWA49984.1"/>
    </source>
</evidence>
<name>A0A9X6RJK4_HYPEX</name>
<dbReference type="Proteomes" id="UP000192578">
    <property type="component" value="Unassembled WGS sequence"/>
</dbReference>
<feature type="region of interest" description="Disordered" evidence="1">
    <location>
        <begin position="531"/>
        <end position="555"/>
    </location>
</feature>
<comment type="caution">
    <text evidence="3">The sequence shown here is derived from an EMBL/GenBank/DDBJ whole genome shotgun (WGS) entry which is preliminary data.</text>
</comment>
<evidence type="ECO:0000256" key="2">
    <source>
        <dbReference type="SAM" id="SignalP"/>
    </source>
</evidence>
<organism evidence="3 4">
    <name type="scientific">Hypsibius exemplaris</name>
    <name type="common">Freshwater tardigrade</name>
    <dbReference type="NCBI Taxonomy" id="2072580"/>
    <lineage>
        <taxon>Eukaryota</taxon>
        <taxon>Metazoa</taxon>
        <taxon>Ecdysozoa</taxon>
        <taxon>Tardigrada</taxon>
        <taxon>Eutardigrada</taxon>
        <taxon>Parachela</taxon>
        <taxon>Hypsibioidea</taxon>
        <taxon>Hypsibiidae</taxon>
        <taxon>Hypsibius</taxon>
    </lineage>
</organism>
<sequence length="1082" mass="115512">MGSSLIILIGCQVLLASQLSCIQSAPTGPTSFQITDSIVLAYTTSAERDQFLPQVEVFFRNSLNDFQPTNVKLTFLSEADVAAGADQHLHLIKFRVTGQVVLPIDITKVKTAVRQTIRDAHLSGITGADWDQYETVSVDDASDTTDLASGTAAAGTAEASDSASAAAAADAFQQFETTDSISITYTSSAERDSILQQFVSFWTTALSSFQVTTVTVTFVSESAASSSSSSYKLVTYKVTASYSGSNKPDADTVKTTVHQAIQTAKLTGVEEQQVAFGNAVAASGDGADAPSGGDVQQFETTDSLSITYKNAAERDRLLQQFASFWMSSLAQYQVTTVKIMFVSVGAASSSSSKYKLVNYKVTASYKGPTKPDVDAVKTTVHQAIQTAKLTGVEQQQVAFGSSMSGSAATESTDTGAASADRDSQQFETTDSLSITYQGAAQRDRLLQQFASFWMSALAQYQVTTVKITFVSVGASSSSSSSYKLVNYKVTASYKGSTKPDVDAVKTAVHQAIQTAKLAGVEEQQVAFGSSASGSAASGSADAGDTPAGDDGQQFETNDSLSITYTSDAERDSILQQFVAFWISSLAQYQATAVKITYVSVGAASSSSRSYKLVNYKVTATYKGSNKPDADAVKTSVHQAIQASKLTGVEETQAAFGSATTSDNTQSVAESPADNQIPSQDNDRGRSDISSSRQTTFGHFEISDVVELTYRNSADRDALLQQILTLWLKAIGSTRIRGLKIVFVKEMPAGRGSFLVTYTVSGELTGKLTVSGQQLVQLVESSISTAQIAGVRNPSGSTNIIDSKRTVNGGSYTKQIVSTQGLLVLTDQLDLTYKTSIERDGLLQQILVLWINAIGSTQDDGGWKITIDKDEPSDHGSHIISYRITGTTGKLTLTTRQLSDAIHKLIDGGKIVGVKLVTRILNGSLGGKQTLTRRKESSSLTLTDTVDMIYASTEERDALLQRILYLWITALGSADIGELKIAFIRETESCFGGHIVTFKVSGKIGKLSGSAKELLAKIHQSIENQAIANVFLAQGTRCASIDILGQVDEITEEITNPPTTPPPPPTYAPATRPYYRRLRTVFD</sequence>
<feature type="chain" id="PRO_5040792470" description="SEA domain-containing protein" evidence="2">
    <location>
        <begin position="17"/>
        <end position="1082"/>
    </location>
</feature>
<keyword evidence="2" id="KW-0732">Signal</keyword>
<proteinExistence type="predicted"/>
<feature type="compositionally biased region" description="Polar residues" evidence="1">
    <location>
        <begin position="657"/>
        <end position="679"/>
    </location>
</feature>
<feature type="compositionally biased region" description="Polar residues" evidence="1">
    <location>
        <begin position="402"/>
        <end position="415"/>
    </location>
</feature>
<feature type="signal peptide" evidence="2">
    <location>
        <begin position="1"/>
        <end position="16"/>
    </location>
</feature>
<evidence type="ECO:0008006" key="5">
    <source>
        <dbReference type="Google" id="ProtNLM"/>
    </source>
</evidence>
<feature type="region of interest" description="Disordered" evidence="1">
    <location>
        <begin position="653"/>
        <end position="692"/>
    </location>
</feature>
<reference evidence="4" key="1">
    <citation type="submission" date="2017-01" db="EMBL/GenBank/DDBJ databases">
        <title>Comparative genomics of anhydrobiosis in the tardigrade Hypsibius dujardini.</title>
        <authorList>
            <person name="Yoshida Y."/>
            <person name="Koutsovoulos G."/>
            <person name="Laetsch D."/>
            <person name="Stevens L."/>
            <person name="Kumar S."/>
            <person name="Horikawa D."/>
            <person name="Ishino K."/>
            <person name="Komine S."/>
            <person name="Tomita M."/>
            <person name="Blaxter M."/>
            <person name="Arakawa K."/>
        </authorList>
    </citation>
    <scope>NUCLEOTIDE SEQUENCE [LARGE SCALE GENOMIC DNA]</scope>
    <source>
        <strain evidence="4">Z151</strain>
    </source>
</reference>
<keyword evidence="4" id="KW-1185">Reference proteome</keyword>
<feature type="region of interest" description="Disordered" evidence="1">
    <location>
        <begin position="402"/>
        <end position="425"/>
    </location>
</feature>